<dbReference type="OrthoDB" id="21123at2759"/>
<feature type="compositionally biased region" description="Basic and acidic residues" evidence="9">
    <location>
        <begin position="235"/>
        <end position="286"/>
    </location>
</feature>
<evidence type="ECO:0000256" key="4">
    <source>
        <dbReference type="ARBA" id="ARBA00022728"/>
    </source>
</evidence>
<evidence type="ECO:0000259" key="10">
    <source>
        <dbReference type="SMART" id="SM01083"/>
    </source>
</evidence>
<accession>A0A0F4ZF16</accession>
<keyword evidence="7" id="KW-0539">Nucleus</keyword>
<comment type="caution">
    <text evidence="11">The sequence shown here is derived from an EMBL/GenBank/DDBJ whole genome shotgun (WGS) entry which is preliminary data.</text>
</comment>
<comment type="subcellular location">
    <subcellularLocation>
        <location evidence="1">Nucleus</location>
    </subcellularLocation>
</comment>
<dbReference type="PANTHER" id="PTHR16196">
    <property type="entry name" value="CELL CYCLE CONTROL PROTEIN CWF25"/>
    <property type="match status" value="1"/>
</dbReference>
<dbReference type="EMBL" id="LAEV01001118">
    <property type="protein sequence ID" value="KKA28805.1"/>
    <property type="molecule type" value="Genomic_DNA"/>
</dbReference>
<evidence type="ECO:0000256" key="2">
    <source>
        <dbReference type="ARBA" id="ARBA00006695"/>
    </source>
</evidence>
<dbReference type="Pfam" id="PF10197">
    <property type="entry name" value="Cir_N"/>
    <property type="match status" value="1"/>
</dbReference>
<keyword evidence="12" id="KW-1185">Reference proteome</keyword>
<dbReference type="GO" id="GO:0000398">
    <property type="term" value="P:mRNA splicing, via spliceosome"/>
    <property type="evidence" value="ECO:0007669"/>
    <property type="project" value="TreeGrafter"/>
</dbReference>
<organism evidence="11 12">
    <name type="scientific">Thielaviopsis punctulata</name>
    <dbReference type="NCBI Taxonomy" id="72032"/>
    <lineage>
        <taxon>Eukaryota</taxon>
        <taxon>Fungi</taxon>
        <taxon>Dikarya</taxon>
        <taxon>Ascomycota</taxon>
        <taxon>Pezizomycotina</taxon>
        <taxon>Sordariomycetes</taxon>
        <taxon>Hypocreomycetidae</taxon>
        <taxon>Microascales</taxon>
        <taxon>Ceratocystidaceae</taxon>
        <taxon>Thielaviopsis</taxon>
    </lineage>
</organism>
<dbReference type="PANTHER" id="PTHR16196:SF0">
    <property type="entry name" value="PRE-MRNA-SPLICING FACTOR CWC25 HOMOLOG"/>
    <property type="match status" value="1"/>
</dbReference>
<dbReference type="SMART" id="SM01083">
    <property type="entry name" value="Cir_N"/>
    <property type="match status" value="1"/>
</dbReference>
<keyword evidence="6" id="KW-0508">mRNA splicing</keyword>
<evidence type="ECO:0000256" key="8">
    <source>
        <dbReference type="SAM" id="Coils"/>
    </source>
</evidence>
<dbReference type="InterPro" id="IPR022209">
    <property type="entry name" value="CWC25"/>
</dbReference>
<keyword evidence="3" id="KW-0507">mRNA processing</keyword>
<feature type="region of interest" description="Disordered" evidence="9">
    <location>
        <begin position="170"/>
        <end position="318"/>
    </location>
</feature>
<keyword evidence="5 8" id="KW-0175">Coiled coil</keyword>
<feature type="compositionally biased region" description="Basic residues" evidence="9">
    <location>
        <begin position="184"/>
        <end position="204"/>
    </location>
</feature>
<feature type="domain" description="CBF1-interacting co-repressor CIR N-terminal" evidence="10">
    <location>
        <begin position="11"/>
        <end position="47"/>
    </location>
</feature>
<evidence type="ECO:0000256" key="5">
    <source>
        <dbReference type="ARBA" id="ARBA00023054"/>
    </source>
</evidence>
<dbReference type="InterPro" id="IPR019339">
    <property type="entry name" value="CIR_N_dom"/>
</dbReference>
<dbReference type="GO" id="GO:0005684">
    <property type="term" value="C:U2-type spliceosomal complex"/>
    <property type="evidence" value="ECO:0007669"/>
    <property type="project" value="EnsemblFungi"/>
</dbReference>
<feature type="coiled-coil region" evidence="8">
    <location>
        <begin position="27"/>
        <end position="54"/>
    </location>
</feature>
<comment type="similarity">
    <text evidence="2">Belongs to the CWC25 family.</text>
</comment>
<evidence type="ECO:0000256" key="1">
    <source>
        <dbReference type="ARBA" id="ARBA00004123"/>
    </source>
</evidence>
<evidence type="ECO:0000313" key="11">
    <source>
        <dbReference type="EMBL" id="KKA28805.1"/>
    </source>
</evidence>
<name>A0A0F4ZF16_9PEZI</name>
<protein>
    <recommendedName>
        <fullName evidence="10">CBF1-interacting co-repressor CIR N-terminal domain-containing protein</fullName>
    </recommendedName>
</protein>
<sequence>MGSGDLNLKKSFHPSLLKNQARVYDEEQKALNERKKTQQRIQEIKEERAKEEVQRQLEAAGGRKRVDRVDWMYQGPTNGQAGTTEELESFLLGKRSIEKVLIGNDNAKLVKNSTQDTFLSASSTSANNARDMAAKIREDPLLAIKQKEQQAYEAMMNDPIRRRQMMAQMGISDKDSGRSDKKDRKSSRHHHRRHRSRSRSHSRSRSRDSSPRKKVRDDVRRRERDRDHGPRHRDRSRDHNRDREDDRRSSRRDRDRRDRDRDYDGDYRRSSHRESDRKHQESDTRDSHRHRSHRRDHDDKENRRDRPSSRRSASPRRD</sequence>
<dbReference type="AlphaFoldDB" id="A0A0F4ZF16"/>
<evidence type="ECO:0000256" key="6">
    <source>
        <dbReference type="ARBA" id="ARBA00023187"/>
    </source>
</evidence>
<reference evidence="11 12" key="1">
    <citation type="submission" date="2015-03" db="EMBL/GenBank/DDBJ databases">
        <authorList>
            <person name="Radwan O."/>
            <person name="Al-Naeli F.A."/>
            <person name="Rendon G.A."/>
            <person name="Fields C."/>
        </authorList>
    </citation>
    <scope>NUCLEOTIDE SEQUENCE [LARGE SCALE GENOMIC DNA]</scope>
    <source>
        <strain evidence="11">CR-DP1</strain>
    </source>
</reference>
<keyword evidence="4" id="KW-0747">Spliceosome</keyword>
<evidence type="ECO:0000256" key="3">
    <source>
        <dbReference type="ARBA" id="ARBA00022664"/>
    </source>
</evidence>
<evidence type="ECO:0000313" key="12">
    <source>
        <dbReference type="Proteomes" id="UP000033483"/>
    </source>
</evidence>
<gene>
    <name evidence="11" type="ORF">TD95_002871</name>
</gene>
<dbReference type="Proteomes" id="UP000033483">
    <property type="component" value="Unassembled WGS sequence"/>
</dbReference>
<dbReference type="GO" id="GO:0000974">
    <property type="term" value="C:Prp19 complex"/>
    <property type="evidence" value="ECO:0007669"/>
    <property type="project" value="EnsemblFungi"/>
</dbReference>
<dbReference type="InterPro" id="IPR051376">
    <property type="entry name" value="CWC25_splicing_factor"/>
</dbReference>
<dbReference type="Pfam" id="PF12542">
    <property type="entry name" value="CWC25"/>
    <property type="match status" value="1"/>
</dbReference>
<evidence type="ECO:0000256" key="7">
    <source>
        <dbReference type="ARBA" id="ARBA00023242"/>
    </source>
</evidence>
<feature type="compositionally biased region" description="Basic and acidic residues" evidence="9">
    <location>
        <begin position="205"/>
        <end position="228"/>
    </location>
</feature>
<evidence type="ECO:0000256" key="9">
    <source>
        <dbReference type="SAM" id="MobiDB-lite"/>
    </source>
</evidence>
<feature type="compositionally biased region" description="Basic and acidic residues" evidence="9">
    <location>
        <begin position="172"/>
        <end position="183"/>
    </location>
</feature>
<proteinExistence type="inferred from homology"/>
<feature type="compositionally biased region" description="Basic and acidic residues" evidence="9">
    <location>
        <begin position="295"/>
        <end position="308"/>
    </location>
</feature>